<protein>
    <submittedName>
        <fullName evidence="2">Uncharacterized protein</fullName>
    </submittedName>
</protein>
<sequence length="146" mass="16732">MKKFVFLMTGTLVIGMSSICLAGSSFDDVKKETKELMEAIKGYSADQRDALIEKSKVALDKMDQRIDALEKRIDKNWDSMKETAREKSRENLKILRKQRVLLAERYGSLKNSAGNAWDHMKKGFSDSYSAFHKAWEKAEKEFQAGK</sequence>
<keyword evidence="1" id="KW-0732">Signal</keyword>
<evidence type="ECO:0000313" key="3">
    <source>
        <dbReference type="Proteomes" id="UP000594688"/>
    </source>
</evidence>
<gene>
    <name evidence="2" type="ORF">G3M70_02975</name>
</gene>
<evidence type="ECO:0000256" key="1">
    <source>
        <dbReference type="SAM" id="SignalP"/>
    </source>
</evidence>
<proteinExistence type="predicted"/>
<dbReference type="Gene3D" id="1.20.120.20">
    <property type="entry name" value="Apolipoprotein"/>
    <property type="match status" value="1"/>
</dbReference>
<dbReference type="AlphaFoldDB" id="A0A7T0FYV4"/>
<dbReference type="Proteomes" id="UP000594688">
    <property type="component" value="Chromosome"/>
</dbReference>
<dbReference type="EMBL" id="CP048685">
    <property type="protein sequence ID" value="QPJ60905.1"/>
    <property type="molecule type" value="Genomic_DNA"/>
</dbReference>
<dbReference type="KEGG" id="nli:G3M70_02975"/>
<evidence type="ECO:0000313" key="2">
    <source>
        <dbReference type="EMBL" id="QPJ60905.1"/>
    </source>
</evidence>
<feature type="chain" id="PRO_5032306196" evidence="1">
    <location>
        <begin position="23"/>
        <end position="146"/>
    </location>
</feature>
<feature type="signal peptide" evidence="1">
    <location>
        <begin position="1"/>
        <end position="22"/>
    </location>
</feature>
<reference evidence="2 3" key="1">
    <citation type="submission" date="2020-02" db="EMBL/GenBank/DDBJ databases">
        <title>Genomic and physiological characterization of two novel Nitrospinaceae genera.</title>
        <authorList>
            <person name="Mueller A.J."/>
            <person name="Jung M.-Y."/>
            <person name="Strachan C.R."/>
            <person name="Herbold C.W."/>
            <person name="Kirkegaard R.H."/>
            <person name="Daims H."/>
        </authorList>
    </citation>
    <scope>NUCLEOTIDE SEQUENCE [LARGE SCALE GENOMIC DNA]</scope>
    <source>
        <strain evidence="2">EB</strain>
    </source>
</reference>
<accession>A0A7T0FYV4</accession>
<name>A0A7T0FYV4_9BACT</name>
<dbReference type="SUPFAM" id="SSF58113">
    <property type="entry name" value="Apolipoprotein A-I"/>
    <property type="match status" value="1"/>
</dbReference>
<organism evidence="2 3">
    <name type="scientific">Candidatus Nitronauta litoralis</name>
    <dbReference type="NCBI Taxonomy" id="2705533"/>
    <lineage>
        <taxon>Bacteria</taxon>
        <taxon>Pseudomonadati</taxon>
        <taxon>Nitrospinota/Tectimicrobiota group</taxon>
        <taxon>Nitrospinota</taxon>
        <taxon>Nitrospinia</taxon>
        <taxon>Nitrospinales</taxon>
        <taxon>Nitrospinaceae</taxon>
        <taxon>Candidatus Nitronauta</taxon>
    </lineage>
</organism>